<dbReference type="RefSeq" id="WP_043560067.1">
    <property type="nucleotide sequence ID" value="NZ_CBLY010000006.1"/>
</dbReference>
<dbReference type="SUPFAM" id="SSF48452">
    <property type="entry name" value="TPR-like"/>
    <property type="match status" value="1"/>
</dbReference>
<dbReference type="EMBL" id="CBLY010000006">
    <property type="protein sequence ID" value="CDG33813.1"/>
    <property type="molecule type" value="Genomic_DNA"/>
</dbReference>
<accession>A0A7U7G652</accession>
<protein>
    <recommendedName>
        <fullName evidence="3">Pilus assembly protein TadD</fullName>
    </recommendedName>
</protein>
<dbReference type="AlphaFoldDB" id="A0A7U7G652"/>
<evidence type="ECO:0008006" key="3">
    <source>
        <dbReference type="Google" id="ProtNLM"/>
    </source>
</evidence>
<evidence type="ECO:0000313" key="1">
    <source>
        <dbReference type="EMBL" id="CDG33813.1"/>
    </source>
</evidence>
<gene>
    <name evidence="1" type="ORF">SACS_1075</name>
</gene>
<dbReference type="Proteomes" id="UP000027590">
    <property type="component" value="Unassembled WGS sequence"/>
</dbReference>
<proteinExistence type="predicted"/>
<organism evidence="1 2">
    <name type="scientific">Parasaccharibacter apium</name>
    <dbReference type="NCBI Taxonomy" id="1510841"/>
    <lineage>
        <taxon>Bacteria</taxon>
        <taxon>Pseudomonadati</taxon>
        <taxon>Pseudomonadota</taxon>
        <taxon>Alphaproteobacteria</taxon>
        <taxon>Acetobacterales</taxon>
        <taxon>Acetobacteraceae</taxon>
        <taxon>Parasaccharibacter</taxon>
    </lineage>
</organism>
<reference evidence="1 2" key="1">
    <citation type="journal article" date="2014" name="Genome Biol. Evol.">
        <title>Acetic acid bacteria genomes reveal functional traits for adaptation to life in insect guts.</title>
        <authorList>
            <person name="Chouaia B."/>
            <person name="Gaiarsa S."/>
            <person name="Crotti E."/>
            <person name="Comandatore F."/>
            <person name="Degli Esposti M."/>
            <person name="Ricci I."/>
            <person name="Alma A."/>
            <person name="Favia G."/>
            <person name="Bandi C."/>
            <person name="Daffonchio D."/>
        </authorList>
    </citation>
    <scope>NUCLEOTIDE SEQUENCE [LARGE SCALE GENOMIC DNA]</scope>
    <source>
        <strain evidence="2">AM169</strain>
    </source>
</reference>
<comment type="caution">
    <text evidence="1">The sequence shown here is derived from an EMBL/GenBank/DDBJ whole genome shotgun (WGS) entry which is preliminary data.</text>
</comment>
<dbReference type="PROSITE" id="PS51257">
    <property type="entry name" value="PROKAR_LIPOPROTEIN"/>
    <property type="match status" value="1"/>
</dbReference>
<reference evidence="1 2" key="2">
    <citation type="journal article" date="2014" name="PLoS ONE">
        <title>Evolution of mitochondria reconstructed from the energy metabolism of living bacteria.</title>
        <authorList>
            <person name="Degli Esposti M."/>
            <person name="Chouaia B."/>
            <person name="Comandatore F."/>
            <person name="Crotti E."/>
            <person name="Sassera D."/>
            <person name="Lievens P.M."/>
            <person name="Daffonchio D."/>
            <person name="Bandi C."/>
        </authorList>
    </citation>
    <scope>NUCLEOTIDE SEQUENCE [LARGE SCALE GENOMIC DNA]</scope>
    <source>
        <strain evidence="2">AM169</strain>
    </source>
</reference>
<name>A0A7U7G652_9PROT</name>
<sequence>MKFCNVLISLSLSAGLLSGCSSGPGEWEDQRYATRMDAADSVFSLGYIQQARQHYADALERAFLIDDVQAIHDAGFNLATSELRLKDYQASLETLRRVSEALMVRGWTGGRQADLHLVRASVFYAQTYWQHAGDEAKLARTSPDDRIRFSAYALGGLAAAAQFDRAGLEEAITALAPSRNDKDQANLKELLTLRLILNRDWQPAAESAEGLVKIRREDMDYEAMRRALLLEAKALRAMGNEQAAGRVMQRFRDSARKQQTSL</sequence>
<evidence type="ECO:0000313" key="2">
    <source>
        <dbReference type="Proteomes" id="UP000027590"/>
    </source>
</evidence>
<dbReference type="InterPro" id="IPR011990">
    <property type="entry name" value="TPR-like_helical_dom_sf"/>
</dbReference>